<gene>
    <name evidence="3" type="ORF">PTSG_04144</name>
</gene>
<name>F2U6Q7_SALR5</name>
<proteinExistence type="predicted"/>
<dbReference type="AlphaFoldDB" id="F2U6Q7"/>
<dbReference type="InParanoid" id="F2U6Q7"/>
<keyword evidence="4" id="KW-1185">Reference proteome</keyword>
<evidence type="ECO:0000313" key="4">
    <source>
        <dbReference type="Proteomes" id="UP000007799"/>
    </source>
</evidence>
<dbReference type="GeneID" id="16075622"/>
<sequence>MQGGEALEALLSAEAEVSRLQQQLANLDAAIDACNEEMVSVTGNDALVVGGGSRQMSALSARSDSISTASSTTRRRATHMERLAALRCDDTNQLSARIKEVDRQLDAIRAKRRQLAEQGLVDPSSAAALRITWSRPTPILLASKRTLLPAQELRLEHIRAKKHALDRLHQRPSLPNMSRAAYPKWQRPTYDFVRSIVTSLLDDLLDTKVLDIPPDVNANYDSAIAAAQHLKVSWWLAKELEEEVISEACRSVAGELIALRDFVHTQVRVLMRSSVASAPSTAPAEPRSNRLDQVIDAMLKARSRSFYCIKHSQSVAFRRRADTTAATKKKKTVTLHPAAKSDTEDDVEALEDSEFVQASQDGLYPVEYTYAGAPSSPASTTTSPTNVLPLAPNWTRDPSREWRAAFAQSLDVTFSPSRKFACLLSQRDLVVIRFDGGKFGHTLTHDPVHAKPIFVSWAENEQSFLVLHDDSSLSLWTFNTTAHTRSCVAITIAQMMKLPTSFDGLTLMPIRCHFLPSFSLLGDQTHALVMFANGDMLPIALPSLTSPITPAPTTPASRSTSGTRRRTAAAAQSNSNNGSGVRDDGDGGGDGGEQTNRGDDGGRENTGGDGAERLTRMPRRSSISISTTGLKTTRTSTVGGPLGSRKATSTMQQQQQQQQGNRQSVNPSRYGTLSRTRGSRQLANHLCRAHRHDVMHYHWGLRGLVTLDRVAHLCMWQLDEEFLTGFGWYVVRPSKELSLQLCRLQAWPKSKPVTKFSDSRRGSKRNQTATRRQRALEQFAAMNMPDEPWIEETHGSTITRTFRPANVQQGDFTCALLTFKNKTLIKFQTQQFSQQNVICNKIIGTVVTNCRKRVVIAALFSECFQLPSEIVVFMMDLEQDVLYRMCTIPVDKETYNFCINTWDSGQGVHLLKQDGDDLPDVLVHAGKHAYVCRLHNVRHKCRAFACLVPTHVRRHFAHAKHS</sequence>
<dbReference type="EMBL" id="GL832963">
    <property type="protein sequence ID" value="EGD83539.1"/>
    <property type="molecule type" value="Genomic_DNA"/>
</dbReference>
<feature type="compositionally biased region" description="Low complexity" evidence="2">
    <location>
        <begin position="554"/>
        <end position="580"/>
    </location>
</feature>
<reference evidence="3" key="1">
    <citation type="submission" date="2009-08" db="EMBL/GenBank/DDBJ databases">
        <title>Annotation of Salpingoeca rosetta.</title>
        <authorList>
            <consortium name="The Broad Institute Genome Sequencing Platform"/>
            <person name="Russ C."/>
            <person name="Cuomo C."/>
            <person name="Burger G."/>
            <person name="Gray M.W."/>
            <person name="Holland P.W.H."/>
            <person name="King N."/>
            <person name="Lang F.B.F."/>
            <person name="Roger A.J."/>
            <person name="Ruiz-Trillo I."/>
            <person name="Young S.K."/>
            <person name="Zeng Q."/>
            <person name="Gargeya S."/>
            <person name="Alvarado L."/>
            <person name="Berlin A."/>
            <person name="Chapman S.B."/>
            <person name="Chen Z."/>
            <person name="Freedman E."/>
            <person name="Gellesch M."/>
            <person name="Goldberg J."/>
            <person name="Griggs A."/>
            <person name="Gujja S."/>
            <person name="Heilman E."/>
            <person name="Heiman D."/>
            <person name="Howarth C."/>
            <person name="Mehta T."/>
            <person name="Neiman D."/>
            <person name="Pearson M."/>
            <person name="Roberts A."/>
            <person name="Saif S."/>
            <person name="Shea T."/>
            <person name="Shenoy N."/>
            <person name="Sisk P."/>
            <person name="Stolte C."/>
            <person name="Sykes S."/>
            <person name="White J."/>
            <person name="Yandava C."/>
            <person name="Haas B."/>
            <person name="Nusbaum C."/>
            <person name="Birren B."/>
        </authorList>
    </citation>
    <scope>NUCLEOTIDE SEQUENCE [LARGE SCALE GENOMIC DNA]</scope>
    <source>
        <strain evidence="3">ATCC 50818</strain>
    </source>
</reference>
<dbReference type="STRING" id="946362.F2U6Q7"/>
<keyword evidence="1" id="KW-0175">Coiled coil</keyword>
<evidence type="ECO:0000256" key="2">
    <source>
        <dbReference type="SAM" id="MobiDB-lite"/>
    </source>
</evidence>
<evidence type="ECO:0000313" key="3">
    <source>
        <dbReference type="EMBL" id="EGD83539.1"/>
    </source>
</evidence>
<dbReference type="RefSeq" id="XP_004995043.1">
    <property type="nucleotide sequence ID" value="XM_004994986.1"/>
</dbReference>
<feature type="compositionally biased region" description="Polar residues" evidence="2">
    <location>
        <begin position="660"/>
        <end position="678"/>
    </location>
</feature>
<organism evidence="4">
    <name type="scientific">Salpingoeca rosetta (strain ATCC 50818 / BSB-021)</name>
    <dbReference type="NCBI Taxonomy" id="946362"/>
    <lineage>
        <taxon>Eukaryota</taxon>
        <taxon>Choanoflagellata</taxon>
        <taxon>Craspedida</taxon>
        <taxon>Salpingoecidae</taxon>
        <taxon>Salpingoeca</taxon>
    </lineage>
</organism>
<dbReference type="KEGG" id="sre:PTSG_04144"/>
<dbReference type="Proteomes" id="UP000007799">
    <property type="component" value="Unassembled WGS sequence"/>
</dbReference>
<feature type="coiled-coil region" evidence="1">
    <location>
        <begin position="91"/>
        <end position="118"/>
    </location>
</feature>
<protein>
    <submittedName>
        <fullName evidence="3">Uncharacterized protein</fullName>
    </submittedName>
</protein>
<feature type="region of interest" description="Disordered" evidence="2">
    <location>
        <begin position="545"/>
        <end position="678"/>
    </location>
</feature>
<evidence type="ECO:0000256" key="1">
    <source>
        <dbReference type="SAM" id="Coils"/>
    </source>
</evidence>
<accession>F2U6Q7</accession>
<feature type="compositionally biased region" description="Low complexity" evidence="2">
    <location>
        <begin position="624"/>
        <end position="637"/>
    </location>
</feature>
<feature type="coiled-coil region" evidence="1">
    <location>
        <begin position="10"/>
        <end position="37"/>
    </location>
</feature>